<accession>A0A433D016</accession>
<organism evidence="1 2">
    <name type="scientific">Jimgerdemannia flammicorona</name>
    <dbReference type="NCBI Taxonomy" id="994334"/>
    <lineage>
        <taxon>Eukaryota</taxon>
        <taxon>Fungi</taxon>
        <taxon>Fungi incertae sedis</taxon>
        <taxon>Mucoromycota</taxon>
        <taxon>Mucoromycotina</taxon>
        <taxon>Endogonomycetes</taxon>
        <taxon>Endogonales</taxon>
        <taxon>Endogonaceae</taxon>
        <taxon>Jimgerdemannia</taxon>
    </lineage>
</organism>
<gene>
    <name evidence="1" type="ORF">BC936DRAFT_149838</name>
</gene>
<dbReference type="PANTHER" id="PTHR12925">
    <property type="entry name" value="HIKESHI FAMILY MEMBER"/>
    <property type="match status" value="1"/>
</dbReference>
<dbReference type="InterPro" id="IPR048364">
    <property type="entry name" value="Hikeshi-like_C"/>
</dbReference>
<comment type="caution">
    <text evidence="1">The sequence shown here is derived from an EMBL/GenBank/DDBJ whole genome shotgun (WGS) entry which is preliminary data.</text>
</comment>
<protein>
    <submittedName>
        <fullName evidence="1">Uncharacterized protein</fullName>
    </submittedName>
</protein>
<reference evidence="1 2" key="1">
    <citation type="journal article" date="2018" name="New Phytol.">
        <title>Phylogenomics of Endogonaceae and evolution of mycorrhizas within Mucoromycota.</title>
        <authorList>
            <person name="Chang Y."/>
            <person name="Desiro A."/>
            <person name="Na H."/>
            <person name="Sandor L."/>
            <person name="Lipzen A."/>
            <person name="Clum A."/>
            <person name="Barry K."/>
            <person name="Grigoriev I.V."/>
            <person name="Martin F.M."/>
            <person name="Stajich J.E."/>
            <person name="Smith M.E."/>
            <person name="Bonito G."/>
            <person name="Spatafora J.W."/>
        </authorList>
    </citation>
    <scope>NUCLEOTIDE SEQUENCE [LARGE SCALE GENOMIC DNA]</scope>
    <source>
        <strain evidence="1 2">GMNB39</strain>
    </source>
</reference>
<proteinExistence type="predicted"/>
<dbReference type="PANTHER" id="PTHR12925:SF0">
    <property type="entry name" value="PROTEIN HIKESHI"/>
    <property type="match status" value="1"/>
</dbReference>
<dbReference type="Pfam" id="PF05603">
    <property type="entry name" value="Hikeshi-like_N"/>
    <property type="match status" value="1"/>
</dbReference>
<dbReference type="EMBL" id="RBNI01009404">
    <property type="protein sequence ID" value="RUP44179.1"/>
    <property type="molecule type" value="Genomic_DNA"/>
</dbReference>
<dbReference type="GO" id="GO:0006606">
    <property type="term" value="P:protein import into nucleus"/>
    <property type="evidence" value="ECO:0007669"/>
    <property type="project" value="TreeGrafter"/>
</dbReference>
<dbReference type="OrthoDB" id="10248398at2759"/>
<dbReference type="GO" id="GO:0061608">
    <property type="term" value="F:nuclear import signal receptor activity"/>
    <property type="evidence" value="ECO:0007669"/>
    <property type="project" value="TreeGrafter"/>
</dbReference>
<keyword evidence="2" id="KW-1185">Reference proteome</keyword>
<dbReference type="InterPro" id="IPR031318">
    <property type="entry name" value="OPI10"/>
</dbReference>
<dbReference type="InterPro" id="IPR008493">
    <property type="entry name" value="Hikeshi-like_N"/>
</dbReference>
<dbReference type="GO" id="GO:0005829">
    <property type="term" value="C:cytosol"/>
    <property type="evidence" value="ECO:0007669"/>
    <property type="project" value="TreeGrafter"/>
</dbReference>
<dbReference type="Proteomes" id="UP000268093">
    <property type="component" value="Unassembled WGS sequence"/>
</dbReference>
<evidence type="ECO:0000313" key="2">
    <source>
        <dbReference type="Proteomes" id="UP000268093"/>
    </source>
</evidence>
<dbReference type="Pfam" id="PF21057">
    <property type="entry name" value="Hikeshi-like_C"/>
    <property type="match status" value="1"/>
</dbReference>
<evidence type="ECO:0000313" key="1">
    <source>
        <dbReference type="EMBL" id="RUP44179.1"/>
    </source>
</evidence>
<dbReference type="GO" id="GO:0005634">
    <property type="term" value="C:nucleus"/>
    <property type="evidence" value="ECO:0007669"/>
    <property type="project" value="TreeGrafter"/>
</dbReference>
<sequence>MLANDKPSAIFRLRNTAQKSSSSSDPSETSMDDDTLSPSSGAPVTATLGISIEPLAAVQAQVSTLHPGTPGSSTALVPFPPAVLPPSAASAGALSTRILQHLFNYVTSYATGVVPIGSITLGSDSTYLPMKAFQSWYDAFTRKVRTDPGFLLKDS</sequence>
<name>A0A433D016_9FUNG</name>